<dbReference type="GeneTree" id="ENSGT00940000177696"/>
<accession>A0A3B4Y886</accession>
<evidence type="ECO:0000313" key="2">
    <source>
        <dbReference type="Ensembl" id="ENSSLDP00000027060.1"/>
    </source>
</evidence>
<evidence type="ECO:0000256" key="1">
    <source>
        <dbReference type="SAM" id="MobiDB-lite"/>
    </source>
</evidence>
<protein>
    <submittedName>
        <fullName evidence="2">Uncharacterized protein</fullName>
    </submittedName>
</protein>
<evidence type="ECO:0000313" key="3">
    <source>
        <dbReference type="Proteomes" id="UP000261360"/>
    </source>
</evidence>
<name>A0A3B4Y886_SERLL</name>
<sequence length="111" mass="12292">MHSKAQVHDGGGGDHNHLKDPEANVRQRRECVVAHVFTTRLLCVTHKFTLFIHDAKDDEEGEPDFAYEGGVIGNLIQQTCEEAPAHFATGTGGNLSNLSRERDKTVFRGCF</sequence>
<dbReference type="AlphaFoldDB" id="A0A3B4Y886"/>
<feature type="region of interest" description="Disordered" evidence="1">
    <location>
        <begin position="1"/>
        <end position="24"/>
    </location>
</feature>
<dbReference type="Ensembl" id="ENSSLDT00000027894.1">
    <property type="protein sequence ID" value="ENSSLDP00000027060.1"/>
    <property type="gene ID" value="ENSSLDG00000021019.1"/>
</dbReference>
<keyword evidence="3" id="KW-1185">Reference proteome</keyword>
<feature type="compositionally biased region" description="Basic and acidic residues" evidence="1">
    <location>
        <begin position="11"/>
        <end position="24"/>
    </location>
</feature>
<organism evidence="2 3">
    <name type="scientific">Seriola lalandi dorsalis</name>
    <dbReference type="NCBI Taxonomy" id="1841481"/>
    <lineage>
        <taxon>Eukaryota</taxon>
        <taxon>Metazoa</taxon>
        <taxon>Chordata</taxon>
        <taxon>Craniata</taxon>
        <taxon>Vertebrata</taxon>
        <taxon>Euteleostomi</taxon>
        <taxon>Actinopterygii</taxon>
        <taxon>Neopterygii</taxon>
        <taxon>Teleostei</taxon>
        <taxon>Neoteleostei</taxon>
        <taxon>Acanthomorphata</taxon>
        <taxon>Carangaria</taxon>
        <taxon>Carangiformes</taxon>
        <taxon>Carangidae</taxon>
        <taxon>Seriola</taxon>
    </lineage>
</organism>
<reference evidence="2" key="2">
    <citation type="submission" date="2025-09" db="UniProtKB">
        <authorList>
            <consortium name="Ensembl"/>
        </authorList>
    </citation>
    <scope>IDENTIFICATION</scope>
</reference>
<proteinExistence type="predicted"/>
<reference evidence="2" key="1">
    <citation type="submission" date="2025-08" db="UniProtKB">
        <authorList>
            <consortium name="Ensembl"/>
        </authorList>
    </citation>
    <scope>IDENTIFICATION</scope>
</reference>
<dbReference type="Proteomes" id="UP000261360">
    <property type="component" value="Unplaced"/>
</dbReference>